<protein>
    <submittedName>
        <fullName evidence="1">Uncharacterized protein</fullName>
    </submittedName>
</protein>
<evidence type="ECO:0000313" key="2">
    <source>
        <dbReference type="Proteomes" id="UP001209701"/>
    </source>
</evidence>
<dbReference type="RefSeq" id="WP_263573989.1">
    <property type="nucleotide sequence ID" value="NZ_JAJIRN010000028.1"/>
</dbReference>
<keyword evidence="2" id="KW-1185">Reference proteome</keyword>
<comment type="caution">
    <text evidence="1">The sequence shown here is derived from an EMBL/GenBank/DDBJ whole genome shotgun (WGS) entry which is preliminary data.</text>
</comment>
<dbReference type="EMBL" id="JAJIRN010000028">
    <property type="protein sequence ID" value="MCV2371410.1"/>
    <property type="molecule type" value="Genomic_DNA"/>
</dbReference>
<name>A0ABT2YNE7_9BURK</name>
<sequence length="129" mass="13831">MKLGELKSVGHNIADSFASGIGLLVGHYEMNVFAEAAGEPEGFVVVDFLAGSTKATTVSASFREAICLYRDALPELCAKHGIEVEAFARLETRYGTDPVYGRHFTVTVESADGKKSTDGYVGVPGRRRS</sequence>
<proteinExistence type="predicted"/>
<dbReference type="Proteomes" id="UP001209701">
    <property type="component" value="Unassembled WGS sequence"/>
</dbReference>
<accession>A0ABT2YNE7</accession>
<organism evidence="1 2">
    <name type="scientific">Roseateles oligotrophus</name>
    <dbReference type="NCBI Taxonomy" id="1769250"/>
    <lineage>
        <taxon>Bacteria</taxon>
        <taxon>Pseudomonadati</taxon>
        <taxon>Pseudomonadota</taxon>
        <taxon>Betaproteobacteria</taxon>
        <taxon>Burkholderiales</taxon>
        <taxon>Sphaerotilaceae</taxon>
        <taxon>Roseateles</taxon>
    </lineage>
</organism>
<evidence type="ECO:0000313" key="1">
    <source>
        <dbReference type="EMBL" id="MCV2371410.1"/>
    </source>
</evidence>
<reference evidence="1 2" key="1">
    <citation type="submission" date="2021-11" db="EMBL/GenBank/DDBJ databases">
        <authorList>
            <person name="Liang Q."/>
            <person name="Mou H."/>
            <person name="Liu Z."/>
        </authorList>
    </citation>
    <scope>NUCLEOTIDE SEQUENCE [LARGE SCALE GENOMIC DNA]</scope>
    <source>
        <strain evidence="1 2">CHU3</strain>
    </source>
</reference>
<gene>
    <name evidence="1" type="ORF">LNV07_25265</name>
</gene>